<dbReference type="EMBL" id="SJPM01000007">
    <property type="protein sequence ID" value="TWT95143.1"/>
    <property type="molecule type" value="Genomic_DNA"/>
</dbReference>
<name>A0A5C6A9Z4_9BACT</name>
<keyword evidence="3" id="KW-1185">Reference proteome</keyword>
<evidence type="ECO:0000256" key="1">
    <source>
        <dbReference type="SAM" id="MobiDB-lite"/>
    </source>
</evidence>
<dbReference type="Proteomes" id="UP000316213">
    <property type="component" value="Unassembled WGS sequence"/>
</dbReference>
<gene>
    <name evidence="2" type="ORF">Pla100_37270</name>
</gene>
<feature type="compositionally biased region" description="Polar residues" evidence="1">
    <location>
        <begin position="21"/>
        <end position="30"/>
    </location>
</feature>
<comment type="caution">
    <text evidence="2">The sequence shown here is derived from an EMBL/GenBank/DDBJ whole genome shotgun (WGS) entry which is preliminary data.</text>
</comment>
<organism evidence="2 3">
    <name type="scientific">Neorhodopirellula pilleata</name>
    <dbReference type="NCBI Taxonomy" id="2714738"/>
    <lineage>
        <taxon>Bacteria</taxon>
        <taxon>Pseudomonadati</taxon>
        <taxon>Planctomycetota</taxon>
        <taxon>Planctomycetia</taxon>
        <taxon>Pirellulales</taxon>
        <taxon>Pirellulaceae</taxon>
        <taxon>Neorhodopirellula</taxon>
    </lineage>
</organism>
<accession>A0A5C6A9Z4</accession>
<evidence type="ECO:0000313" key="2">
    <source>
        <dbReference type="EMBL" id="TWT95143.1"/>
    </source>
</evidence>
<reference evidence="2 3" key="1">
    <citation type="submission" date="2019-02" db="EMBL/GenBank/DDBJ databases">
        <title>Deep-cultivation of Planctomycetes and their phenomic and genomic characterization uncovers novel biology.</title>
        <authorList>
            <person name="Wiegand S."/>
            <person name="Jogler M."/>
            <person name="Boedeker C."/>
            <person name="Pinto D."/>
            <person name="Vollmers J."/>
            <person name="Rivas-Marin E."/>
            <person name="Kohn T."/>
            <person name="Peeters S.H."/>
            <person name="Heuer A."/>
            <person name="Rast P."/>
            <person name="Oberbeckmann S."/>
            <person name="Bunk B."/>
            <person name="Jeske O."/>
            <person name="Meyerdierks A."/>
            <person name="Storesund J.E."/>
            <person name="Kallscheuer N."/>
            <person name="Luecker S."/>
            <person name="Lage O.M."/>
            <person name="Pohl T."/>
            <person name="Merkel B.J."/>
            <person name="Hornburger P."/>
            <person name="Mueller R.-W."/>
            <person name="Bruemmer F."/>
            <person name="Labrenz M."/>
            <person name="Spormann A.M."/>
            <person name="Op Den Camp H."/>
            <person name="Overmann J."/>
            <person name="Amann R."/>
            <person name="Jetten M.S.M."/>
            <person name="Mascher T."/>
            <person name="Medema M.H."/>
            <person name="Devos D.P."/>
            <person name="Kaster A.-K."/>
            <person name="Ovreas L."/>
            <person name="Rohde M."/>
            <person name="Galperin M.Y."/>
            <person name="Jogler C."/>
        </authorList>
    </citation>
    <scope>NUCLEOTIDE SEQUENCE [LARGE SCALE GENOMIC DNA]</scope>
    <source>
        <strain evidence="2 3">Pla100</strain>
    </source>
</reference>
<protein>
    <submittedName>
        <fullName evidence="2">Uncharacterized protein</fullName>
    </submittedName>
</protein>
<proteinExistence type="predicted"/>
<evidence type="ECO:0000313" key="3">
    <source>
        <dbReference type="Proteomes" id="UP000316213"/>
    </source>
</evidence>
<dbReference type="AlphaFoldDB" id="A0A5C6A9Z4"/>
<sequence>MTMNPSLTLRVSIAGTLSGGDFQSPNPETSTESRRHVKNPALIVHAMLTIVGTVMAQRMHQQ</sequence>
<feature type="region of interest" description="Disordered" evidence="1">
    <location>
        <begin position="16"/>
        <end position="37"/>
    </location>
</feature>